<organism evidence="2 3">
    <name type="scientific">Prauserella alba</name>
    <dbReference type="NCBI Taxonomy" id="176898"/>
    <lineage>
        <taxon>Bacteria</taxon>
        <taxon>Bacillati</taxon>
        <taxon>Actinomycetota</taxon>
        <taxon>Actinomycetes</taxon>
        <taxon>Pseudonocardiales</taxon>
        <taxon>Pseudonocardiaceae</taxon>
        <taxon>Prauserella</taxon>
    </lineage>
</organism>
<evidence type="ECO:0000313" key="2">
    <source>
        <dbReference type="EMBL" id="GAA1204649.1"/>
    </source>
</evidence>
<dbReference type="Proteomes" id="UP001500467">
    <property type="component" value="Unassembled WGS sequence"/>
</dbReference>
<sequence length="135" mass="14046">MTDGVDPGAPSAAGPGGTAGPARAQQAKHDVSAALDLSSATWTRLRDKAGTEHGPVEYAFVRHTDGVTYVVLRSVPGGGTHEAGGHHRGRYDGRHDTEPGDGHAAPAPTVLVFTPSEWDAFLAGVRDGEFDRPPE</sequence>
<accession>A0ABN1VC44</accession>
<gene>
    <name evidence="2" type="ORF">GCM10009675_23820</name>
</gene>
<dbReference type="EMBL" id="BAAALM010000007">
    <property type="protein sequence ID" value="GAA1204649.1"/>
    <property type="molecule type" value="Genomic_DNA"/>
</dbReference>
<feature type="compositionally biased region" description="Low complexity" evidence="1">
    <location>
        <begin position="1"/>
        <end position="13"/>
    </location>
</feature>
<evidence type="ECO:0008006" key="4">
    <source>
        <dbReference type="Google" id="ProtNLM"/>
    </source>
</evidence>
<dbReference type="RefSeq" id="WP_253852821.1">
    <property type="nucleotide sequence ID" value="NZ_BAAALM010000007.1"/>
</dbReference>
<keyword evidence="3" id="KW-1185">Reference proteome</keyword>
<feature type="region of interest" description="Disordered" evidence="1">
    <location>
        <begin position="76"/>
        <end position="108"/>
    </location>
</feature>
<protein>
    <recommendedName>
        <fullName evidence="4">DUF397 domain-containing protein</fullName>
    </recommendedName>
</protein>
<proteinExistence type="predicted"/>
<name>A0ABN1VC44_9PSEU</name>
<feature type="compositionally biased region" description="Basic and acidic residues" evidence="1">
    <location>
        <begin position="90"/>
        <end position="101"/>
    </location>
</feature>
<comment type="caution">
    <text evidence="2">The sequence shown here is derived from an EMBL/GenBank/DDBJ whole genome shotgun (WGS) entry which is preliminary data.</text>
</comment>
<feature type="region of interest" description="Disordered" evidence="1">
    <location>
        <begin position="1"/>
        <end position="32"/>
    </location>
</feature>
<evidence type="ECO:0000256" key="1">
    <source>
        <dbReference type="SAM" id="MobiDB-lite"/>
    </source>
</evidence>
<evidence type="ECO:0000313" key="3">
    <source>
        <dbReference type="Proteomes" id="UP001500467"/>
    </source>
</evidence>
<reference evidence="2 3" key="1">
    <citation type="journal article" date="2019" name="Int. J. Syst. Evol. Microbiol.">
        <title>The Global Catalogue of Microorganisms (GCM) 10K type strain sequencing project: providing services to taxonomists for standard genome sequencing and annotation.</title>
        <authorList>
            <consortium name="The Broad Institute Genomics Platform"/>
            <consortium name="The Broad Institute Genome Sequencing Center for Infectious Disease"/>
            <person name="Wu L."/>
            <person name="Ma J."/>
        </authorList>
    </citation>
    <scope>NUCLEOTIDE SEQUENCE [LARGE SCALE GENOMIC DNA]</scope>
    <source>
        <strain evidence="2 3">JCM 13022</strain>
    </source>
</reference>